<dbReference type="Proteomes" id="UP000809621">
    <property type="component" value="Unassembled WGS sequence"/>
</dbReference>
<evidence type="ECO:0000313" key="2">
    <source>
        <dbReference type="EMBL" id="MBM7038389.1"/>
    </source>
</evidence>
<comment type="caution">
    <text evidence="2">The sequence shown here is derived from an EMBL/GenBank/DDBJ whole genome shotgun (WGS) entry which is preliminary data.</text>
</comment>
<gene>
    <name evidence="2" type="ORF">JQC93_18575</name>
</gene>
<sequence length="170" mass="19581">MFKRLQQRGVVTIEFILGFIVFWMVIVAWLEIAFISYVTAVNDLAINEAARVAKKDSSAYMVSYKSVLDQTDSLWSKFIDPENVIYTVNYVKDITELSKAEQCLPEEDDVDSDGNLLKFKSCGSETGSAIAIYYMSYQFEGLFTHFFDNRMAPAREIIVVQEYQRDKFNL</sequence>
<feature type="transmembrane region" description="Helical" evidence="1">
    <location>
        <begin position="12"/>
        <end position="38"/>
    </location>
</feature>
<evidence type="ECO:0000256" key="1">
    <source>
        <dbReference type="SAM" id="Phobius"/>
    </source>
</evidence>
<reference evidence="2 3" key="1">
    <citation type="submission" date="2021-02" db="EMBL/GenBank/DDBJ databases">
        <authorList>
            <person name="Park J.-S."/>
        </authorList>
    </citation>
    <scope>NUCLEOTIDE SEQUENCE [LARGE SCALE GENOMIC DNA]</scope>
    <source>
        <strain evidence="2 3">188UL20-2</strain>
    </source>
</reference>
<evidence type="ECO:0000313" key="3">
    <source>
        <dbReference type="Proteomes" id="UP000809621"/>
    </source>
</evidence>
<keyword evidence="3" id="KW-1185">Reference proteome</keyword>
<keyword evidence="1" id="KW-0812">Transmembrane</keyword>
<dbReference type="EMBL" id="JAFEUM010000010">
    <property type="protein sequence ID" value="MBM7038389.1"/>
    <property type="molecule type" value="Genomic_DNA"/>
</dbReference>
<keyword evidence="1" id="KW-1133">Transmembrane helix</keyword>
<protein>
    <submittedName>
        <fullName evidence="2">Pilus assembly protein</fullName>
    </submittedName>
</protein>
<dbReference type="RefSeq" id="WP_205159840.1">
    <property type="nucleotide sequence ID" value="NZ_JAFEUM010000010.1"/>
</dbReference>
<keyword evidence="1" id="KW-0472">Membrane</keyword>
<proteinExistence type="predicted"/>
<accession>A0ABS2HMW5</accession>
<name>A0ABS2HMW5_9VIBR</name>
<organism evidence="2 3">
    <name type="scientific">Vibrio ulleungensis</name>
    <dbReference type="NCBI Taxonomy" id="2807619"/>
    <lineage>
        <taxon>Bacteria</taxon>
        <taxon>Pseudomonadati</taxon>
        <taxon>Pseudomonadota</taxon>
        <taxon>Gammaproteobacteria</taxon>
        <taxon>Vibrionales</taxon>
        <taxon>Vibrionaceae</taxon>
        <taxon>Vibrio</taxon>
    </lineage>
</organism>